<keyword evidence="1" id="KW-1133">Transmembrane helix</keyword>
<feature type="transmembrane region" description="Helical" evidence="1">
    <location>
        <begin position="37"/>
        <end position="57"/>
    </location>
</feature>
<protein>
    <recommendedName>
        <fullName evidence="4">FAR-17a/AIG1-like protein</fullName>
    </recommendedName>
</protein>
<accession>A0A840WPN7</accession>
<dbReference type="InterPro" id="IPR049713">
    <property type="entry name" value="Pr6Pr-like"/>
</dbReference>
<proteinExistence type="predicted"/>
<feature type="transmembrane region" description="Helical" evidence="1">
    <location>
        <begin position="164"/>
        <end position="188"/>
    </location>
</feature>
<keyword evidence="1" id="KW-0472">Membrane</keyword>
<dbReference type="Proteomes" id="UP000553766">
    <property type="component" value="Unassembled WGS sequence"/>
</dbReference>
<dbReference type="RefSeq" id="WP_184011236.1">
    <property type="nucleotide sequence ID" value="NZ_JACIJS010000005.1"/>
</dbReference>
<reference evidence="2 3" key="1">
    <citation type="submission" date="2020-08" db="EMBL/GenBank/DDBJ databases">
        <title>Genomic Encyclopedia of Type Strains, Phase IV (KMG-IV): sequencing the most valuable type-strain genomes for metagenomic binning, comparative biology and taxonomic classification.</title>
        <authorList>
            <person name="Goeker M."/>
        </authorList>
    </citation>
    <scope>NUCLEOTIDE SEQUENCE [LARGE SCALE GENOMIC DNA]</scope>
    <source>
        <strain evidence="2 3">DSM 103377</strain>
    </source>
</reference>
<feature type="transmembrane region" description="Helical" evidence="1">
    <location>
        <begin position="96"/>
        <end position="115"/>
    </location>
</feature>
<feature type="transmembrane region" description="Helical" evidence="1">
    <location>
        <begin position="127"/>
        <end position="144"/>
    </location>
</feature>
<name>A0A840WPN7_9RHOB</name>
<keyword evidence="1" id="KW-0812">Transmembrane</keyword>
<feature type="transmembrane region" description="Helical" evidence="1">
    <location>
        <begin position="64"/>
        <end position="84"/>
    </location>
</feature>
<evidence type="ECO:0008006" key="4">
    <source>
        <dbReference type="Google" id="ProtNLM"/>
    </source>
</evidence>
<dbReference type="AlphaFoldDB" id="A0A840WPN7"/>
<comment type="caution">
    <text evidence="2">The sequence shown here is derived from an EMBL/GenBank/DDBJ whole genome shotgun (WGS) entry which is preliminary data.</text>
</comment>
<evidence type="ECO:0000313" key="3">
    <source>
        <dbReference type="Proteomes" id="UP000553766"/>
    </source>
</evidence>
<dbReference type="EMBL" id="JACIJS010000005">
    <property type="protein sequence ID" value="MBB5516033.1"/>
    <property type="molecule type" value="Genomic_DNA"/>
</dbReference>
<evidence type="ECO:0000313" key="2">
    <source>
        <dbReference type="EMBL" id="MBB5516033.1"/>
    </source>
</evidence>
<evidence type="ECO:0000256" key="1">
    <source>
        <dbReference type="SAM" id="Phobius"/>
    </source>
</evidence>
<sequence>MMLTRLIATIATLSLLGQVYINLGKEPDLGTTIWNMLRYFTIVVNLLIAVVFIRASVTRRLPGAGLSAALTTYIIVVGSVYHALLARNHPFGTLDFFTDHGLHTIVPILMVIWWASIAHKKGLRWSGPAKWIGVPVGYLIYVMIRGLTGDIYPYFFIDVETLGIVATLMNVAGLALLFYLLGLMLVGVGRVIGR</sequence>
<gene>
    <name evidence="2" type="ORF">FHS89_002053</name>
</gene>
<organism evidence="2 3">
    <name type="scientific">Rubricella aquisinus</name>
    <dbReference type="NCBI Taxonomy" id="2028108"/>
    <lineage>
        <taxon>Bacteria</taxon>
        <taxon>Pseudomonadati</taxon>
        <taxon>Pseudomonadota</taxon>
        <taxon>Alphaproteobacteria</taxon>
        <taxon>Rhodobacterales</taxon>
        <taxon>Paracoccaceae</taxon>
        <taxon>Rubricella</taxon>
    </lineage>
</organism>
<dbReference type="NCBIfam" id="NF038065">
    <property type="entry name" value="Pr6Pr"/>
    <property type="match status" value="1"/>
</dbReference>
<keyword evidence="3" id="KW-1185">Reference proteome</keyword>